<comment type="caution">
    <text evidence="2">The sequence shown here is derived from an EMBL/GenBank/DDBJ whole genome shotgun (WGS) entry which is preliminary data.</text>
</comment>
<evidence type="ECO:0000313" key="2">
    <source>
        <dbReference type="EMBL" id="CAF5059493.1"/>
    </source>
</evidence>
<dbReference type="Proteomes" id="UP000663848">
    <property type="component" value="Unassembled WGS sequence"/>
</dbReference>
<accession>A0A822D191</accession>
<sequence>KRRPSPSTSSLSSNSSCDRRAAPIQLTKFGM</sequence>
<feature type="non-terminal residue" evidence="2">
    <location>
        <position position="1"/>
    </location>
</feature>
<dbReference type="AlphaFoldDB" id="A0A822D191"/>
<protein>
    <submittedName>
        <fullName evidence="2">Uncharacterized protein</fullName>
    </submittedName>
</protein>
<evidence type="ECO:0000313" key="3">
    <source>
        <dbReference type="Proteomes" id="UP000663848"/>
    </source>
</evidence>
<organism evidence="2 3">
    <name type="scientific">Rotaria socialis</name>
    <dbReference type="NCBI Taxonomy" id="392032"/>
    <lineage>
        <taxon>Eukaryota</taxon>
        <taxon>Metazoa</taxon>
        <taxon>Spiralia</taxon>
        <taxon>Gnathifera</taxon>
        <taxon>Rotifera</taxon>
        <taxon>Eurotatoria</taxon>
        <taxon>Bdelloidea</taxon>
        <taxon>Philodinida</taxon>
        <taxon>Philodinidae</taxon>
        <taxon>Rotaria</taxon>
    </lineage>
</organism>
<feature type="region of interest" description="Disordered" evidence="1">
    <location>
        <begin position="1"/>
        <end position="31"/>
    </location>
</feature>
<feature type="compositionally biased region" description="Low complexity" evidence="1">
    <location>
        <begin position="1"/>
        <end position="16"/>
    </location>
</feature>
<proteinExistence type="predicted"/>
<gene>
    <name evidence="2" type="ORF">QYT958_LOCUS42560</name>
</gene>
<evidence type="ECO:0000256" key="1">
    <source>
        <dbReference type="SAM" id="MobiDB-lite"/>
    </source>
</evidence>
<reference evidence="2" key="1">
    <citation type="submission" date="2021-02" db="EMBL/GenBank/DDBJ databases">
        <authorList>
            <person name="Nowell W R."/>
        </authorList>
    </citation>
    <scope>NUCLEOTIDE SEQUENCE</scope>
</reference>
<dbReference type="EMBL" id="CAJOBR010054985">
    <property type="protein sequence ID" value="CAF5059493.1"/>
    <property type="molecule type" value="Genomic_DNA"/>
</dbReference>
<name>A0A822D191_9BILA</name>